<feature type="domain" description="Major facilitator superfamily (MFS) profile" evidence="8">
    <location>
        <begin position="55"/>
        <end position="476"/>
    </location>
</feature>
<proteinExistence type="predicted"/>
<feature type="transmembrane region" description="Helical" evidence="7">
    <location>
        <begin position="55"/>
        <end position="74"/>
    </location>
</feature>
<feature type="compositionally biased region" description="Basic and acidic residues" evidence="6">
    <location>
        <begin position="1"/>
        <end position="29"/>
    </location>
</feature>
<feature type="transmembrane region" description="Helical" evidence="7">
    <location>
        <begin position="94"/>
        <end position="114"/>
    </location>
</feature>
<dbReference type="FunFam" id="1.20.1250.20:FF:000034">
    <property type="entry name" value="MFS general substrate transporter"/>
    <property type="match status" value="1"/>
</dbReference>
<accession>A0A9Q9AU17</accession>
<dbReference type="Gene3D" id="1.20.1250.20">
    <property type="entry name" value="MFS general substrate transporter like domains"/>
    <property type="match status" value="2"/>
</dbReference>
<protein>
    <submittedName>
        <fullName evidence="9">Major facilitator superfamily, MFS transporter superfamily</fullName>
    </submittedName>
</protein>
<evidence type="ECO:0000313" key="9">
    <source>
        <dbReference type="EMBL" id="USW55414.1"/>
    </source>
</evidence>
<dbReference type="PANTHER" id="PTHR43791">
    <property type="entry name" value="PERMEASE-RELATED"/>
    <property type="match status" value="1"/>
</dbReference>
<feature type="transmembrane region" description="Helical" evidence="7">
    <location>
        <begin position="447"/>
        <end position="469"/>
    </location>
</feature>
<reference evidence="9" key="1">
    <citation type="submission" date="2022-06" db="EMBL/GenBank/DDBJ databases">
        <title>Complete genome sequences of two strains of the flax pathogen Septoria linicola.</title>
        <authorList>
            <person name="Lapalu N."/>
            <person name="Simon A."/>
            <person name="Demenou B."/>
            <person name="Paumier D."/>
            <person name="Guillot M.-P."/>
            <person name="Gout L."/>
            <person name="Valade R."/>
        </authorList>
    </citation>
    <scope>NUCLEOTIDE SEQUENCE</scope>
    <source>
        <strain evidence="9">SE15195</strain>
    </source>
</reference>
<evidence type="ECO:0000256" key="6">
    <source>
        <dbReference type="SAM" id="MobiDB-lite"/>
    </source>
</evidence>
<feature type="transmembrane region" description="Helical" evidence="7">
    <location>
        <begin position="181"/>
        <end position="202"/>
    </location>
</feature>
<evidence type="ECO:0000256" key="4">
    <source>
        <dbReference type="ARBA" id="ARBA00022989"/>
    </source>
</evidence>
<dbReference type="FunFam" id="1.20.1250.20:FF:000013">
    <property type="entry name" value="MFS general substrate transporter"/>
    <property type="match status" value="1"/>
</dbReference>
<feature type="region of interest" description="Disordered" evidence="6">
    <location>
        <begin position="1"/>
        <end position="37"/>
    </location>
</feature>
<dbReference type="PROSITE" id="PS50850">
    <property type="entry name" value="MFS"/>
    <property type="match status" value="1"/>
</dbReference>
<feature type="transmembrane region" description="Helical" evidence="7">
    <location>
        <begin position="322"/>
        <end position="343"/>
    </location>
</feature>
<keyword evidence="5 7" id="KW-0472">Membrane</keyword>
<dbReference type="Proteomes" id="UP001056384">
    <property type="component" value="Chromosome 7"/>
</dbReference>
<feature type="transmembrane region" description="Helical" evidence="7">
    <location>
        <begin position="121"/>
        <end position="140"/>
    </location>
</feature>
<feature type="transmembrane region" description="Helical" evidence="7">
    <location>
        <begin position="214"/>
        <end position="236"/>
    </location>
</feature>
<keyword evidence="10" id="KW-1185">Reference proteome</keyword>
<evidence type="ECO:0000256" key="1">
    <source>
        <dbReference type="ARBA" id="ARBA00004141"/>
    </source>
</evidence>
<dbReference type="SUPFAM" id="SSF103473">
    <property type="entry name" value="MFS general substrate transporter"/>
    <property type="match status" value="1"/>
</dbReference>
<keyword evidence="3 7" id="KW-0812">Transmembrane</keyword>
<evidence type="ECO:0000259" key="8">
    <source>
        <dbReference type="PROSITE" id="PS50850"/>
    </source>
</evidence>
<feature type="transmembrane region" description="Helical" evidence="7">
    <location>
        <begin position="416"/>
        <end position="435"/>
    </location>
</feature>
<dbReference type="AlphaFoldDB" id="A0A9Q9AU17"/>
<evidence type="ECO:0000256" key="3">
    <source>
        <dbReference type="ARBA" id="ARBA00022692"/>
    </source>
</evidence>
<evidence type="ECO:0000256" key="2">
    <source>
        <dbReference type="ARBA" id="ARBA00022448"/>
    </source>
</evidence>
<keyword evidence="2" id="KW-0813">Transport</keyword>
<feature type="transmembrane region" description="Helical" evidence="7">
    <location>
        <begin position="355"/>
        <end position="375"/>
    </location>
</feature>
<evidence type="ECO:0000256" key="7">
    <source>
        <dbReference type="SAM" id="Phobius"/>
    </source>
</evidence>
<dbReference type="GO" id="GO:0016020">
    <property type="term" value="C:membrane"/>
    <property type="evidence" value="ECO:0007669"/>
    <property type="project" value="UniProtKB-SubCell"/>
</dbReference>
<dbReference type="OrthoDB" id="2962993at2759"/>
<feature type="transmembrane region" description="Helical" evidence="7">
    <location>
        <begin position="381"/>
        <end position="404"/>
    </location>
</feature>
<feature type="transmembrane region" description="Helical" evidence="7">
    <location>
        <begin position="289"/>
        <end position="310"/>
    </location>
</feature>
<dbReference type="EMBL" id="CP099424">
    <property type="protein sequence ID" value="USW55414.1"/>
    <property type="molecule type" value="Genomic_DNA"/>
</dbReference>
<comment type="subcellular location">
    <subcellularLocation>
        <location evidence="1">Membrane</location>
        <topology evidence="1">Multi-pass membrane protein</topology>
    </subcellularLocation>
</comment>
<sequence length="507" mass="56690">MADTPRSDEKDRPELDQVERPDSLVKDEAAPENGNQLTYGNAETKRILRKVDYRLMPMLALLYLLAFLDRGNIANAKVAGMNVDLGLTGAQYNMALTVFFFPYAIFEVPSNIVLKLMRPSLWISILMVTWGVVMTLQGIVQSYEHLIVTRVLLGLFESGFFPAATYLLTTWYCRFEIQTRLAVFFSAASAASAFSGLLAFAIQKMDGVGNYAGWRWIFMLEGIVTVVVGSTLYWLLPDSPQTASFLQKWESDHIITRLQQDSGTSKGKIGTHDKFSWSALKTALLEWKLWLAVFVYWGNGVTIYGFTYSAPSIILGLGYSAANAQLLTIPIYTVGVISTIFFSRWADRRRVRWPFIVGPYSIAAVGFIGLLAVPHPRLPGLTYALLFFIPAGIYPPLIGILAWIGNNLAPSWKRAVGMALLISLGNFGGAIGSNIFQEQQAPSYWLGYGYCLASLVAANIAAMILRFAYLRENKKRDELTEQDIKERYTEDELLNLGDKSPLYRYVV</sequence>
<organism evidence="9 10">
    <name type="scientific">Septoria linicola</name>
    <dbReference type="NCBI Taxonomy" id="215465"/>
    <lineage>
        <taxon>Eukaryota</taxon>
        <taxon>Fungi</taxon>
        <taxon>Dikarya</taxon>
        <taxon>Ascomycota</taxon>
        <taxon>Pezizomycotina</taxon>
        <taxon>Dothideomycetes</taxon>
        <taxon>Dothideomycetidae</taxon>
        <taxon>Mycosphaerellales</taxon>
        <taxon>Mycosphaerellaceae</taxon>
        <taxon>Septoria</taxon>
    </lineage>
</organism>
<gene>
    <name evidence="9" type="ORF">Slin15195_G087330</name>
</gene>
<dbReference type="InterPro" id="IPR020846">
    <property type="entry name" value="MFS_dom"/>
</dbReference>
<keyword evidence="4 7" id="KW-1133">Transmembrane helix</keyword>
<evidence type="ECO:0000313" key="10">
    <source>
        <dbReference type="Proteomes" id="UP001056384"/>
    </source>
</evidence>
<dbReference type="PANTHER" id="PTHR43791:SF18">
    <property type="entry name" value="NICOTINIC ACID TRANSPORTER TNA1, PUTATIVE (AFU_ORTHOLOGUE AFUA_3G03820)-RELATED"/>
    <property type="match status" value="1"/>
</dbReference>
<dbReference type="InterPro" id="IPR036259">
    <property type="entry name" value="MFS_trans_sf"/>
</dbReference>
<evidence type="ECO:0000256" key="5">
    <source>
        <dbReference type="ARBA" id="ARBA00023136"/>
    </source>
</evidence>
<dbReference type="InterPro" id="IPR011701">
    <property type="entry name" value="MFS"/>
</dbReference>
<name>A0A9Q9AU17_9PEZI</name>
<dbReference type="GO" id="GO:0022857">
    <property type="term" value="F:transmembrane transporter activity"/>
    <property type="evidence" value="ECO:0007669"/>
    <property type="project" value="InterPro"/>
</dbReference>
<dbReference type="Pfam" id="PF07690">
    <property type="entry name" value="MFS_1"/>
    <property type="match status" value="1"/>
</dbReference>
<feature type="transmembrane region" description="Helical" evidence="7">
    <location>
        <begin position="146"/>
        <end position="169"/>
    </location>
</feature>